<keyword evidence="4" id="KW-0274">FAD</keyword>
<evidence type="ECO:0000256" key="6">
    <source>
        <dbReference type="SAM" id="MobiDB-lite"/>
    </source>
</evidence>
<sequence length="617" mass="70042">MKGISDGEIPAVVDIPKNDINEAGGLHNKDEHVNGRKSPNGYHAGAVQSSTDYNIPTNDQLAFTPRKIRVITVGAGFSGLMMAHKFQHKFPEMRDIIEHKIFEARHDIGGTWLVNTYPGVQCDVPSHIYAFPFDPSPDWTRFYSSGKEIHEYIKRTAKKWDLERDVYLNTRVKSAVWQDADGRWEVTVESDGVQRQEYAEVLISAQGGLDTYKWPDIKGINSYTGKRVHSAAWDHDFDYSHKRIAVIGNGSSGIQIVPQLMKLPGTNILNFARGPAWIYYRVPPSQHLGGETANKNPDYSEAQKNEFRRNPDSMKQHRKGMIARTNKAFRMFIKDSEANHEAMRVAEQQMRERLQHDQRLCDMLIPTWPLGCRRITPGEGYLEAFLQPNCDLTISPISYIEDNKIHTADGKAFEADVPTLRKNGILTILRTVVCATGFDVSFRPHYPTFGQHGINLREQWAGHAPESYLSVAAPNMPNYFTMLGPRALAGHGSLLEAISWNGDYMVKWLKKMAEEDIRYIVPKTTVVKHLMAYGDKLHKGMVWTGGCKSWYKQGTVDGKVTALFAGSGMLYKRLISDLRPEDFEIVYRSPNTWRFLGNGFTAFEFDEASDLAWYIEK</sequence>
<dbReference type="Pfam" id="PF00743">
    <property type="entry name" value="FMO-like"/>
    <property type="match status" value="1"/>
</dbReference>
<accession>A0AAN8EA67</accession>
<dbReference type="InterPro" id="IPR051209">
    <property type="entry name" value="FAD-bind_Monooxygenase_sf"/>
</dbReference>
<keyword evidence="3" id="KW-0285">Flavoprotein</keyword>
<dbReference type="PANTHER" id="PTHR42877:SF2">
    <property type="entry name" value="FAD_NAD(P)-BINDING DOMAIN-CONTAINING PROTEIN"/>
    <property type="match status" value="1"/>
</dbReference>
<comment type="cofactor">
    <cofactor evidence="1">
        <name>FAD</name>
        <dbReference type="ChEBI" id="CHEBI:57692"/>
    </cofactor>
</comment>
<name>A0AAN8EA67_9EURO</name>
<dbReference type="PANTHER" id="PTHR42877">
    <property type="entry name" value="L-ORNITHINE N(5)-MONOOXYGENASE-RELATED"/>
    <property type="match status" value="1"/>
</dbReference>
<comment type="similarity">
    <text evidence="2">Belongs to the FAD-binding monooxygenase family.</text>
</comment>
<organism evidence="7 8">
    <name type="scientific">Knufia fluminis</name>
    <dbReference type="NCBI Taxonomy" id="191047"/>
    <lineage>
        <taxon>Eukaryota</taxon>
        <taxon>Fungi</taxon>
        <taxon>Dikarya</taxon>
        <taxon>Ascomycota</taxon>
        <taxon>Pezizomycotina</taxon>
        <taxon>Eurotiomycetes</taxon>
        <taxon>Chaetothyriomycetidae</taxon>
        <taxon>Chaetothyriales</taxon>
        <taxon>Trichomeriaceae</taxon>
        <taxon>Knufia</taxon>
    </lineage>
</organism>
<dbReference type="InterPro" id="IPR036188">
    <property type="entry name" value="FAD/NAD-bd_sf"/>
</dbReference>
<dbReference type="AlphaFoldDB" id="A0AAN8EA67"/>
<dbReference type="EMBL" id="JAKLMC020000027">
    <property type="protein sequence ID" value="KAK5950369.1"/>
    <property type="molecule type" value="Genomic_DNA"/>
</dbReference>
<gene>
    <name evidence="7" type="ORF">OHC33_008588</name>
</gene>
<feature type="region of interest" description="Disordered" evidence="6">
    <location>
        <begin position="289"/>
        <end position="318"/>
    </location>
</feature>
<protein>
    <submittedName>
        <fullName evidence="7">Uncharacterized protein</fullName>
    </submittedName>
</protein>
<evidence type="ECO:0000313" key="7">
    <source>
        <dbReference type="EMBL" id="KAK5950369.1"/>
    </source>
</evidence>
<evidence type="ECO:0000256" key="5">
    <source>
        <dbReference type="ARBA" id="ARBA00023002"/>
    </source>
</evidence>
<proteinExistence type="inferred from homology"/>
<dbReference type="SUPFAM" id="SSF51905">
    <property type="entry name" value="FAD/NAD(P)-binding domain"/>
    <property type="match status" value="3"/>
</dbReference>
<dbReference type="GO" id="GO:0004499">
    <property type="term" value="F:N,N-dimethylaniline monooxygenase activity"/>
    <property type="evidence" value="ECO:0007669"/>
    <property type="project" value="InterPro"/>
</dbReference>
<feature type="region of interest" description="Disordered" evidence="6">
    <location>
        <begin position="23"/>
        <end position="49"/>
    </location>
</feature>
<comment type="caution">
    <text evidence="7">The sequence shown here is derived from an EMBL/GenBank/DDBJ whole genome shotgun (WGS) entry which is preliminary data.</text>
</comment>
<keyword evidence="8" id="KW-1185">Reference proteome</keyword>
<dbReference type="Gene3D" id="3.50.50.60">
    <property type="entry name" value="FAD/NAD(P)-binding domain"/>
    <property type="match status" value="2"/>
</dbReference>
<evidence type="ECO:0000256" key="4">
    <source>
        <dbReference type="ARBA" id="ARBA00022827"/>
    </source>
</evidence>
<dbReference type="InterPro" id="IPR020946">
    <property type="entry name" value="Flavin_mOase-like"/>
</dbReference>
<evidence type="ECO:0000256" key="2">
    <source>
        <dbReference type="ARBA" id="ARBA00010139"/>
    </source>
</evidence>
<evidence type="ECO:0000256" key="3">
    <source>
        <dbReference type="ARBA" id="ARBA00022630"/>
    </source>
</evidence>
<evidence type="ECO:0000313" key="8">
    <source>
        <dbReference type="Proteomes" id="UP001316803"/>
    </source>
</evidence>
<dbReference type="GO" id="GO:0050661">
    <property type="term" value="F:NADP binding"/>
    <property type="evidence" value="ECO:0007669"/>
    <property type="project" value="InterPro"/>
</dbReference>
<reference evidence="7 8" key="1">
    <citation type="submission" date="2022-12" db="EMBL/GenBank/DDBJ databases">
        <title>Genomic features and morphological characterization of a novel Knufia sp. strain isolated from spacecraft assembly facility.</title>
        <authorList>
            <person name="Teixeira M."/>
            <person name="Chander A.M."/>
            <person name="Stajich J.E."/>
            <person name="Venkateswaran K."/>
        </authorList>
    </citation>
    <scope>NUCLEOTIDE SEQUENCE [LARGE SCALE GENOMIC DNA]</scope>
    <source>
        <strain evidence="7 8">FJI-L2-BK-P2</strain>
    </source>
</reference>
<feature type="compositionally biased region" description="Basic and acidic residues" evidence="6">
    <location>
        <begin position="301"/>
        <end position="315"/>
    </location>
</feature>
<keyword evidence="5" id="KW-0560">Oxidoreductase</keyword>
<dbReference type="Proteomes" id="UP001316803">
    <property type="component" value="Unassembled WGS sequence"/>
</dbReference>
<evidence type="ECO:0000256" key="1">
    <source>
        <dbReference type="ARBA" id="ARBA00001974"/>
    </source>
</evidence>
<dbReference type="GO" id="GO:0050660">
    <property type="term" value="F:flavin adenine dinucleotide binding"/>
    <property type="evidence" value="ECO:0007669"/>
    <property type="project" value="InterPro"/>
</dbReference>